<evidence type="ECO:0000313" key="3">
    <source>
        <dbReference type="Proteomes" id="UP000199623"/>
    </source>
</evidence>
<dbReference type="EMBL" id="FNCC01000012">
    <property type="protein sequence ID" value="SDG84432.1"/>
    <property type="molecule type" value="Genomic_DNA"/>
</dbReference>
<reference evidence="3" key="1">
    <citation type="submission" date="2016-10" db="EMBL/GenBank/DDBJ databases">
        <authorList>
            <person name="Varghese N."/>
            <person name="Submissions S."/>
        </authorList>
    </citation>
    <scope>NUCLEOTIDE SEQUENCE [LARGE SCALE GENOMIC DNA]</scope>
    <source>
        <strain evidence="3">CGMCC 4.3506</strain>
    </source>
</reference>
<keyword evidence="1" id="KW-0732">Signal</keyword>
<accession>A0A1G7XJQ0</accession>
<evidence type="ECO:0000256" key="1">
    <source>
        <dbReference type="SAM" id="SignalP"/>
    </source>
</evidence>
<organism evidence="2 3">
    <name type="scientific">Lentzea fradiae</name>
    <dbReference type="NCBI Taxonomy" id="200378"/>
    <lineage>
        <taxon>Bacteria</taxon>
        <taxon>Bacillati</taxon>
        <taxon>Actinomycetota</taxon>
        <taxon>Actinomycetes</taxon>
        <taxon>Pseudonocardiales</taxon>
        <taxon>Pseudonocardiaceae</taxon>
        <taxon>Lentzea</taxon>
    </lineage>
</organism>
<dbReference type="AlphaFoldDB" id="A0A1G7XJQ0"/>
<feature type="signal peptide" evidence="1">
    <location>
        <begin position="1"/>
        <end position="35"/>
    </location>
</feature>
<dbReference type="Proteomes" id="UP000199623">
    <property type="component" value="Unassembled WGS sequence"/>
</dbReference>
<name>A0A1G7XJQ0_9PSEU</name>
<protein>
    <submittedName>
        <fullName evidence="2">Uncharacterized protein</fullName>
    </submittedName>
</protein>
<dbReference type="OrthoDB" id="4331925at2"/>
<dbReference type="RefSeq" id="WP_143036066.1">
    <property type="nucleotide sequence ID" value="NZ_FNCC01000012.1"/>
</dbReference>
<keyword evidence="3" id="KW-1185">Reference proteome</keyword>
<feature type="chain" id="PRO_5011609117" evidence="1">
    <location>
        <begin position="36"/>
        <end position="124"/>
    </location>
</feature>
<evidence type="ECO:0000313" key="2">
    <source>
        <dbReference type="EMBL" id="SDG84432.1"/>
    </source>
</evidence>
<proteinExistence type="predicted"/>
<gene>
    <name evidence="2" type="ORF">SAMN05216553_11256</name>
</gene>
<sequence length="124" mass="13147">MVARRTQPRPVLRLAVATTALFSAFALVPVQSAQAIGNNRDVSRSCGVNHVASGRYSNTSAWAQTTRVSGNCSGTLGAGLRASDGYTWPRVNGNRDSAYTQRTDSAGFGSGMHWGCLDCNVTYS</sequence>